<dbReference type="PROSITE" id="PS50404">
    <property type="entry name" value="GST_NTER"/>
    <property type="match status" value="1"/>
</dbReference>
<keyword evidence="2" id="KW-0812">Transmembrane</keyword>
<organism evidence="5 6">
    <name type="scientific">Chaetomium fimeti</name>
    <dbReference type="NCBI Taxonomy" id="1854472"/>
    <lineage>
        <taxon>Eukaryota</taxon>
        <taxon>Fungi</taxon>
        <taxon>Dikarya</taxon>
        <taxon>Ascomycota</taxon>
        <taxon>Pezizomycotina</taxon>
        <taxon>Sordariomycetes</taxon>
        <taxon>Sordariomycetidae</taxon>
        <taxon>Sordariales</taxon>
        <taxon>Chaetomiaceae</taxon>
        <taxon>Chaetomium</taxon>
    </lineage>
</organism>
<comment type="caution">
    <text evidence="5">The sequence shown here is derived from an EMBL/GenBank/DDBJ whole genome shotgun (WGS) entry which is preliminary data.</text>
</comment>
<protein>
    <submittedName>
        <fullName evidence="5">Uncharacterized protein</fullName>
    </submittedName>
</protein>
<proteinExistence type="inferred from homology"/>
<dbReference type="AlphaFoldDB" id="A0AAE0LT61"/>
<keyword evidence="2" id="KW-1133">Transmembrane helix</keyword>
<dbReference type="SUPFAM" id="SSF52833">
    <property type="entry name" value="Thioredoxin-like"/>
    <property type="match status" value="1"/>
</dbReference>
<gene>
    <name evidence="5" type="ORF">B0H64DRAFT_158649</name>
</gene>
<dbReference type="InterPro" id="IPR010987">
    <property type="entry name" value="Glutathione-S-Trfase_C-like"/>
</dbReference>
<dbReference type="PANTHER" id="PTHR44051">
    <property type="entry name" value="GLUTATHIONE S-TRANSFERASE-RELATED"/>
    <property type="match status" value="1"/>
</dbReference>
<accession>A0AAE0LT61</accession>
<keyword evidence="6" id="KW-1185">Reference proteome</keyword>
<evidence type="ECO:0000259" key="4">
    <source>
        <dbReference type="PROSITE" id="PS50405"/>
    </source>
</evidence>
<comment type="similarity">
    <text evidence="1">Belongs to the GST superfamily.</text>
</comment>
<evidence type="ECO:0000256" key="1">
    <source>
        <dbReference type="ARBA" id="ARBA00007409"/>
    </source>
</evidence>
<evidence type="ECO:0000313" key="6">
    <source>
        <dbReference type="Proteomes" id="UP001278766"/>
    </source>
</evidence>
<dbReference type="InterPro" id="IPR004045">
    <property type="entry name" value="Glutathione_S-Trfase_N"/>
</dbReference>
<dbReference type="Gene3D" id="3.40.30.10">
    <property type="entry name" value="Glutaredoxin"/>
    <property type="match status" value="1"/>
</dbReference>
<dbReference type="Pfam" id="PF14497">
    <property type="entry name" value="GST_C_3"/>
    <property type="match status" value="1"/>
</dbReference>
<dbReference type="Proteomes" id="UP001278766">
    <property type="component" value="Unassembled WGS sequence"/>
</dbReference>
<keyword evidence="2" id="KW-0472">Membrane</keyword>
<dbReference type="SFLD" id="SFLDS00019">
    <property type="entry name" value="Glutathione_Transferase_(cytos"/>
    <property type="match status" value="1"/>
</dbReference>
<dbReference type="InterPro" id="IPR004046">
    <property type="entry name" value="GST_C"/>
</dbReference>
<reference evidence="5" key="1">
    <citation type="journal article" date="2023" name="Mol. Phylogenet. Evol.">
        <title>Genome-scale phylogeny and comparative genomics of the fungal order Sordariales.</title>
        <authorList>
            <person name="Hensen N."/>
            <person name="Bonometti L."/>
            <person name="Westerberg I."/>
            <person name="Brannstrom I.O."/>
            <person name="Guillou S."/>
            <person name="Cros-Aarteil S."/>
            <person name="Calhoun S."/>
            <person name="Haridas S."/>
            <person name="Kuo A."/>
            <person name="Mondo S."/>
            <person name="Pangilinan J."/>
            <person name="Riley R."/>
            <person name="LaButti K."/>
            <person name="Andreopoulos B."/>
            <person name="Lipzen A."/>
            <person name="Chen C."/>
            <person name="Yan M."/>
            <person name="Daum C."/>
            <person name="Ng V."/>
            <person name="Clum A."/>
            <person name="Steindorff A."/>
            <person name="Ohm R.A."/>
            <person name="Martin F."/>
            <person name="Silar P."/>
            <person name="Natvig D.O."/>
            <person name="Lalanne C."/>
            <person name="Gautier V."/>
            <person name="Ament-Velasquez S.L."/>
            <person name="Kruys A."/>
            <person name="Hutchinson M.I."/>
            <person name="Powell A.J."/>
            <person name="Barry K."/>
            <person name="Miller A.N."/>
            <person name="Grigoriev I.V."/>
            <person name="Debuchy R."/>
            <person name="Gladieux P."/>
            <person name="Hiltunen Thoren M."/>
            <person name="Johannesson H."/>
        </authorList>
    </citation>
    <scope>NUCLEOTIDE SEQUENCE</scope>
    <source>
        <strain evidence="5">CBS 168.71</strain>
    </source>
</reference>
<feature type="domain" description="GST N-terminal" evidence="3">
    <location>
        <begin position="4"/>
        <end position="91"/>
    </location>
</feature>
<feature type="transmembrane region" description="Helical" evidence="2">
    <location>
        <begin position="148"/>
        <end position="166"/>
    </location>
</feature>
<evidence type="ECO:0000259" key="3">
    <source>
        <dbReference type="PROSITE" id="PS50404"/>
    </source>
</evidence>
<dbReference type="EMBL" id="JAUEPN010000004">
    <property type="protein sequence ID" value="KAK3295909.1"/>
    <property type="molecule type" value="Genomic_DNA"/>
</dbReference>
<dbReference type="InterPro" id="IPR036249">
    <property type="entry name" value="Thioredoxin-like_sf"/>
</dbReference>
<evidence type="ECO:0000256" key="2">
    <source>
        <dbReference type="SAM" id="Phobius"/>
    </source>
</evidence>
<dbReference type="CDD" id="cd03046">
    <property type="entry name" value="GST_N_GTT1_like"/>
    <property type="match status" value="1"/>
</dbReference>
<feature type="domain" description="GST C-terminal" evidence="4">
    <location>
        <begin position="122"/>
        <end position="259"/>
    </location>
</feature>
<dbReference type="Pfam" id="PF13409">
    <property type="entry name" value="GST_N_2"/>
    <property type="match status" value="1"/>
</dbReference>
<reference evidence="5" key="2">
    <citation type="submission" date="2023-06" db="EMBL/GenBank/DDBJ databases">
        <authorList>
            <consortium name="Lawrence Berkeley National Laboratory"/>
            <person name="Haridas S."/>
            <person name="Hensen N."/>
            <person name="Bonometti L."/>
            <person name="Westerberg I."/>
            <person name="Brannstrom I.O."/>
            <person name="Guillou S."/>
            <person name="Cros-Aarteil S."/>
            <person name="Calhoun S."/>
            <person name="Kuo A."/>
            <person name="Mondo S."/>
            <person name="Pangilinan J."/>
            <person name="Riley R."/>
            <person name="Labutti K."/>
            <person name="Andreopoulos B."/>
            <person name="Lipzen A."/>
            <person name="Chen C."/>
            <person name="Yanf M."/>
            <person name="Daum C."/>
            <person name="Ng V."/>
            <person name="Clum A."/>
            <person name="Steindorff A."/>
            <person name="Ohm R."/>
            <person name="Martin F."/>
            <person name="Silar P."/>
            <person name="Natvig D."/>
            <person name="Lalanne C."/>
            <person name="Gautier V."/>
            <person name="Ament-Velasquez S.L."/>
            <person name="Kruys A."/>
            <person name="Hutchinson M.I."/>
            <person name="Powell A.J."/>
            <person name="Barry K."/>
            <person name="Miller A.N."/>
            <person name="Grigoriev I.V."/>
            <person name="Debuchy R."/>
            <person name="Gladieux P."/>
            <person name="Thoren M.H."/>
            <person name="Johannesson H."/>
        </authorList>
    </citation>
    <scope>NUCLEOTIDE SEQUENCE</scope>
    <source>
        <strain evidence="5">CBS 168.71</strain>
    </source>
</reference>
<sequence>MADEVKVKLHWLDGSRAQSTLFLLEELGIPYELEIYHRQKTMLAPPELKKIHPLGKSPVITVTAPDVPEPIVLAESAFITQYLCDHFPKGKALVPQRWKDGKEGKVGGETDEWMRYQYLLYYIEGSFMFTMVLHFILSGLKGNNVPFFVRPLTTLIANQLIAMIVLPNMKRHFGMMEQFLETSPGGGDYMCGRNITGADIMLSYPLIVGKDGAFDGIGKWEKGSFKETFPKLHAYAERLAAEPGWNRSVDKIKEIEGGFSILPNPGGQPSARI</sequence>
<feature type="transmembrane region" description="Helical" evidence="2">
    <location>
        <begin position="118"/>
        <end position="136"/>
    </location>
</feature>
<dbReference type="PROSITE" id="PS50405">
    <property type="entry name" value="GST_CTER"/>
    <property type="match status" value="1"/>
</dbReference>
<dbReference type="PANTHER" id="PTHR44051:SF9">
    <property type="entry name" value="GLUTATHIONE S-TRANSFERASE 1"/>
    <property type="match status" value="1"/>
</dbReference>
<dbReference type="Gene3D" id="1.20.1050.10">
    <property type="match status" value="1"/>
</dbReference>
<dbReference type="GeneID" id="87835499"/>
<dbReference type="SUPFAM" id="SSF47616">
    <property type="entry name" value="GST C-terminal domain-like"/>
    <property type="match status" value="1"/>
</dbReference>
<dbReference type="RefSeq" id="XP_062659423.1">
    <property type="nucleotide sequence ID" value="XM_062798551.1"/>
</dbReference>
<dbReference type="InterPro" id="IPR036282">
    <property type="entry name" value="Glutathione-S-Trfase_C_sf"/>
</dbReference>
<name>A0AAE0LT61_9PEZI</name>
<evidence type="ECO:0000313" key="5">
    <source>
        <dbReference type="EMBL" id="KAK3295909.1"/>
    </source>
</evidence>
<dbReference type="InterPro" id="IPR040079">
    <property type="entry name" value="Glutathione_S-Trfase"/>
</dbReference>